<reference evidence="2 3" key="1">
    <citation type="submission" date="2017-02" db="EMBL/GenBank/DDBJ databases">
        <title>isolation and characterization of a novel temperate virus Aeropyrum globular virus 1 infecting hyperthermophilic archaeon Aeropyrum.</title>
        <authorList>
            <person name="Yumiya M."/>
            <person name="Yoshida T."/>
            <person name="Sako Y."/>
        </authorList>
    </citation>
    <scope>NUCLEOTIDE SEQUENCE [LARGE SCALE GENOMIC DNA]</scope>
    <source>
        <strain evidence="2 3">YK1-12-2013</strain>
    </source>
</reference>
<comment type="caution">
    <text evidence="2">The sequence shown here is derived from an EMBL/GenBank/DDBJ whole genome shotgun (WGS) entry which is preliminary data.</text>
</comment>
<sequence length="239" mass="26838">MGRSILPTLRTGLVIAAGYADKVRRVLFAQLRDAIKTGELSNKDVAMAAGNLNRVLFELLVNKLKADKLDVVRIQIDYEVRDSQIQFDFSTLRVELWRRVPEEEIAPVVEDFARAAPRLLEEEIRFTVEKVGETDVGDVVYRIMYRGSDVGALIVTPLNGEALVRGAVVEPTPLLLKRTRVQVEADRIDDFVSENVSRLFSEAQNVEKREAVRVVNEILSLVKAGEEGFEEALEEEVEG</sequence>
<feature type="domain" description="Thermo-DBP-RP2-like C-terminal" evidence="1">
    <location>
        <begin position="124"/>
        <end position="219"/>
    </location>
</feature>
<evidence type="ECO:0000313" key="2">
    <source>
        <dbReference type="EMBL" id="GBF09544.1"/>
    </source>
</evidence>
<accession>A0A401HAX9</accession>
<dbReference type="InterPro" id="IPR017140">
    <property type="entry name" value="ThermoDBP-RPs_arc"/>
</dbReference>
<dbReference type="Pfam" id="PF20754">
    <property type="entry name" value="Thermo-DBP"/>
    <property type="match status" value="1"/>
</dbReference>
<evidence type="ECO:0000259" key="1">
    <source>
        <dbReference type="Pfam" id="PF20754"/>
    </source>
</evidence>
<organism evidence="2 3">
    <name type="scientific">Aeropyrum pernix</name>
    <dbReference type="NCBI Taxonomy" id="56636"/>
    <lineage>
        <taxon>Archaea</taxon>
        <taxon>Thermoproteota</taxon>
        <taxon>Thermoprotei</taxon>
        <taxon>Desulfurococcales</taxon>
        <taxon>Desulfurococcaceae</taxon>
        <taxon>Aeropyrum</taxon>
    </lineage>
</organism>
<dbReference type="AlphaFoldDB" id="A0A401HAX9"/>
<dbReference type="Pfam" id="PF10015">
    <property type="entry name" value="ThermoDBP-RP_arch"/>
    <property type="match status" value="1"/>
</dbReference>
<protein>
    <recommendedName>
        <fullName evidence="1">Thermo-DBP-RP2-like C-terminal domain-containing protein</fullName>
    </recommendedName>
</protein>
<dbReference type="Proteomes" id="UP000291213">
    <property type="component" value="Unassembled WGS sequence"/>
</dbReference>
<evidence type="ECO:0000313" key="3">
    <source>
        <dbReference type="Proteomes" id="UP000291213"/>
    </source>
</evidence>
<name>A0A401HAX9_AERPX</name>
<dbReference type="EMBL" id="BDMD01000075">
    <property type="protein sequence ID" value="GBF09544.1"/>
    <property type="molecule type" value="Genomic_DNA"/>
</dbReference>
<gene>
    <name evidence="2" type="ORF">apy_12690</name>
</gene>
<proteinExistence type="predicted"/>
<dbReference type="InterPro" id="IPR049325">
    <property type="entry name" value="Thermo-DBP2-like_C"/>
</dbReference>